<sequence length="194" mass="22198">MNPKRLKRLKRSFFIRSTLVVAKDLLGKYLVRKVGNKKLIGKIVETEAYIGPKDRASHAYGGKVTPRNKTEYLIGGHIYIYLCYGMYWQFNVTTEKAGKPECVLIRALEPLNAKAKSKKVASGPGKLCQWLKLNKSFDREDLVKSKRIWLEASGEGIKKSQLVAAKRIGIEYAGSWKNKPWRFYISDNPFISRK</sequence>
<dbReference type="PANTHER" id="PTHR10429">
    <property type="entry name" value="DNA-3-METHYLADENINE GLYCOSYLASE"/>
    <property type="match status" value="1"/>
</dbReference>
<protein>
    <recommendedName>
        <fullName evidence="6">3-methyladenine DNA glycosylase</fullName>
    </recommendedName>
</protein>
<dbReference type="EMBL" id="BARV01015023">
    <property type="protein sequence ID" value="GAI25952.1"/>
    <property type="molecule type" value="Genomic_DNA"/>
</dbReference>
<dbReference type="PANTHER" id="PTHR10429:SF0">
    <property type="entry name" value="DNA-3-METHYLADENINE GLYCOSYLASE"/>
    <property type="match status" value="1"/>
</dbReference>
<keyword evidence="4" id="KW-0234">DNA repair</keyword>
<gene>
    <name evidence="5" type="ORF">S06H3_26032</name>
</gene>
<accession>X1M308</accession>
<dbReference type="Gene3D" id="3.10.300.10">
    <property type="entry name" value="Methylpurine-DNA glycosylase (MPG)"/>
    <property type="match status" value="1"/>
</dbReference>
<dbReference type="Pfam" id="PF02245">
    <property type="entry name" value="Pur_DNA_glyco"/>
    <property type="match status" value="1"/>
</dbReference>
<dbReference type="GO" id="GO:0003905">
    <property type="term" value="F:alkylbase DNA N-glycosylase activity"/>
    <property type="evidence" value="ECO:0007669"/>
    <property type="project" value="InterPro"/>
</dbReference>
<dbReference type="SUPFAM" id="SSF50486">
    <property type="entry name" value="FMT C-terminal domain-like"/>
    <property type="match status" value="1"/>
</dbReference>
<proteinExistence type="inferred from homology"/>
<dbReference type="NCBIfam" id="TIGR00567">
    <property type="entry name" value="3mg"/>
    <property type="match status" value="1"/>
</dbReference>
<evidence type="ECO:0000256" key="1">
    <source>
        <dbReference type="ARBA" id="ARBA00009232"/>
    </source>
</evidence>
<keyword evidence="2" id="KW-0227">DNA damage</keyword>
<dbReference type="CDD" id="cd00540">
    <property type="entry name" value="AAG"/>
    <property type="match status" value="1"/>
</dbReference>
<organism evidence="5">
    <name type="scientific">marine sediment metagenome</name>
    <dbReference type="NCBI Taxonomy" id="412755"/>
    <lineage>
        <taxon>unclassified sequences</taxon>
        <taxon>metagenomes</taxon>
        <taxon>ecological metagenomes</taxon>
    </lineage>
</organism>
<evidence type="ECO:0000256" key="4">
    <source>
        <dbReference type="ARBA" id="ARBA00023204"/>
    </source>
</evidence>
<dbReference type="InterPro" id="IPR036995">
    <property type="entry name" value="MPG_sf"/>
</dbReference>
<evidence type="ECO:0000256" key="3">
    <source>
        <dbReference type="ARBA" id="ARBA00022801"/>
    </source>
</evidence>
<evidence type="ECO:0000313" key="5">
    <source>
        <dbReference type="EMBL" id="GAI25952.1"/>
    </source>
</evidence>
<dbReference type="InterPro" id="IPR011034">
    <property type="entry name" value="Formyl_transferase-like_C_sf"/>
</dbReference>
<dbReference type="GO" id="GO:0003677">
    <property type="term" value="F:DNA binding"/>
    <property type="evidence" value="ECO:0007669"/>
    <property type="project" value="InterPro"/>
</dbReference>
<evidence type="ECO:0000256" key="2">
    <source>
        <dbReference type="ARBA" id="ARBA00022763"/>
    </source>
</evidence>
<dbReference type="InterPro" id="IPR003180">
    <property type="entry name" value="MPG"/>
</dbReference>
<dbReference type="FunFam" id="3.10.300.10:FF:000001">
    <property type="entry name" value="Putative 3-methyladenine DNA glycosylase"/>
    <property type="match status" value="1"/>
</dbReference>
<comment type="similarity">
    <text evidence="1">Belongs to the DNA glycosylase MPG family.</text>
</comment>
<evidence type="ECO:0008006" key="6">
    <source>
        <dbReference type="Google" id="ProtNLM"/>
    </source>
</evidence>
<dbReference type="HAMAP" id="MF_00527">
    <property type="entry name" value="3MGH"/>
    <property type="match status" value="1"/>
</dbReference>
<name>X1M308_9ZZZZ</name>
<reference evidence="5" key="1">
    <citation type="journal article" date="2014" name="Front. Microbiol.">
        <title>High frequency of phylogenetically diverse reductive dehalogenase-homologous genes in deep subseafloor sedimentary metagenomes.</title>
        <authorList>
            <person name="Kawai M."/>
            <person name="Futagami T."/>
            <person name="Toyoda A."/>
            <person name="Takaki Y."/>
            <person name="Nishi S."/>
            <person name="Hori S."/>
            <person name="Arai W."/>
            <person name="Tsubouchi T."/>
            <person name="Morono Y."/>
            <person name="Uchiyama I."/>
            <person name="Ito T."/>
            <person name="Fujiyama A."/>
            <person name="Inagaki F."/>
            <person name="Takami H."/>
        </authorList>
    </citation>
    <scope>NUCLEOTIDE SEQUENCE</scope>
    <source>
        <strain evidence="5">Expedition CK06-06</strain>
    </source>
</reference>
<comment type="caution">
    <text evidence="5">The sequence shown here is derived from an EMBL/GenBank/DDBJ whole genome shotgun (WGS) entry which is preliminary data.</text>
</comment>
<dbReference type="AlphaFoldDB" id="X1M308"/>
<dbReference type="GO" id="GO:0006284">
    <property type="term" value="P:base-excision repair"/>
    <property type="evidence" value="ECO:0007669"/>
    <property type="project" value="InterPro"/>
</dbReference>
<keyword evidence="3" id="KW-0378">Hydrolase</keyword>